<dbReference type="Proteomes" id="UP001287356">
    <property type="component" value="Unassembled WGS sequence"/>
</dbReference>
<dbReference type="EMBL" id="JAULSN010000004">
    <property type="protein sequence ID" value="KAK3372959.1"/>
    <property type="molecule type" value="Genomic_DNA"/>
</dbReference>
<feature type="domain" description="Nephrocystin 3-like N-terminal" evidence="3">
    <location>
        <begin position="142"/>
        <end position="306"/>
    </location>
</feature>
<dbReference type="Pfam" id="PF24883">
    <property type="entry name" value="NPHP3_N"/>
    <property type="match status" value="1"/>
</dbReference>
<name>A0AAE0N845_9PEZI</name>
<dbReference type="AlphaFoldDB" id="A0AAE0N845"/>
<keyword evidence="1" id="KW-0677">Repeat</keyword>
<dbReference type="PANTHER" id="PTHR10039">
    <property type="entry name" value="AMELOGENIN"/>
    <property type="match status" value="1"/>
</dbReference>
<proteinExistence type="predicted"/>
<dbReference type="InterPro" id="IPR056693">
    <property type="entry name" value="DUF7791"/>
</dbReference>
<reference evidence="5" key="1">
    <citation type="journal article" date="2023" name="Mol. Phylogenet. Evol.">
        <title>Genome-scale phylogeny and comparative genomics of the fungal order Sordariales.</title>
        <authorList>
            <person name="Hensen N."/>
            <person name="Bonometti L."/>
            <person name="Westerberg I."/>
            <person name="Brannstrom I.O."/>
            <person name="Guillou S."/>
            <person name="Cros-Aarteil S."/>
            <person name="Calhoun S."/>
            <person name="Haridas S."/>
            <person name="Kuo A."/>
            <person name="Mondo S."/>
            <person name="Pangilinan J."/>
            <person name="Riley R."/>
            <person name="LaButti K."/>
            <person name="Andreopoulos B."/>
            <person name="Lipzen A."/>
            <person name="Chen C."/>
            <person name="Yan M."/>
            <person name="Daum C."/>
            <person name="Ng V."/>
            <person name="Clum A."/>
            <person name="Steindorff A."/>
            <person name="Ohm R.A."/>
            <person name="Martin F."/>
            <person name="Silar P."/>
            <person name="Natvig D.O."/>
            <person name="Lalanne C."/>
            <person name="Gautier V."/>
            <person name="Ament-Velasquez S.L."/>
            <person name="Kruys A."/>
            <person name="Hutchinson M.I."/>
            <person name="Powell A.J."/>
            <person name="Barry K."/>
            <person name="Miller A.N."/>
            <person name="Grigoriev I.V."/>
            <person name="Debuchy R."/>
            <person name="Gladieux P."/>
            <person name="Hiltunen Thoren M."/>
            <person name="Johannesson H."/>
        </authorList>
    </citation>
    <scope>NUCLEOTIDE SEQUENCE</scope>
    <source>
        <strain evidence="5">CBS 958.72</strain>
    </source>
</reference>
<evidence type="ECO:0000259" key="3">
    <source>
        <dbReference type="Pfam" id="PF24883"/>
    </source>
</evidence>
<evidence type="ECO:0000256" key="1">
    <source>
        <dbReference type="ARBA" id="ARBA00022737"/>
    </source>
</evidence>
<dbReference type="Pfam" id="PF25053">
    <property type="entry name" value="DUF7791"/>
    <property type="match status" value="1"/>
</dbReference>
<dbReference type="InterPro" id="IPR027417">
    <property type="entry name" value="P-loop_NTPase"/>
</dbReference>
<dbReference type="PANTHER" id="PTHR10039:SF5">
    <property type="entry name" value="NACHT DOMAIN-CONTAINING PROTEIN"/>
    <property type="match status" value="1"/>
</dbReference>
<evidence type="ECO:0000259" key="4">
    <source>
        <dbReference type="Pfam" id="PF25053"/>
    </source>
</evidence>
<evidence type="ECO:0000313" key="6">
    <source>
        <dbReference type="Proteomes" id="UP001287356"/>
    </source>
</evidence>
<evidence type="ECO:0000313" key="5">
    <source>
        <dbReference type="EMBL" id="KAK3372959.1"/>
    </source>
</evidence>
<feature type="compositionally biased region" description="Polar residues" evidence="2">
    <location>
        <begin position="717"/>
        <end position="729"/>
    </location>
</feature>
<protein>
    <recommendedName>
        <fullName evidence="7">NACHT domain-containing protein</fullName>
    </recommendedName>
</protein>
<reference evidence="5" key="2">
    <citation type="submission" date="2023-06" db="EMBL/GenBank/DDBJ databases">
        <authorList>
            <consortium name="Lawrence Berkeley National Laboratory"/>
            <person name="Haridas S."/>
            <person name="Hensen N."/>
            <person name="Bonometti L."/>
            <person name="Westerberg I."/>
            <person name="Brannstrom I.O."/>
            <person name="Guillou S."/>
            <person name="Cros-Aarteil S."/>
            <person name="Calhoun S."/>
            <person name="Kuo A."/>
            <person name="Mondo S."/>
            <person name="Pangilinan J."/>
            <person name="Riley R."/>
            <person name="Labutti K."/>
            <person name="Andreopoulos B."/>
            <person name="Lipzen A."/>
            <person name="Chen C."/>
            <person name="Yanf M."/>
            <person name="Daum C."/>
            <person name="Ng V."/>
            <person name="Clum A."/>
            <person name="Steindorff A."/>
            <person name="Ohm R."/>
            <person name="Martin F."/>
            <person name="Silar P."/>
            <person name="Natvig D."/>
            <person name="Lalanne C."/>
            <person name="Gautier V."/>
            <person name="Ament-Velasquez S.L."/>
            <person name="Kruys A."/>
            <person name="Hutchinson M.I."/>
            <person name="Powell A.J."/>
            <person name="Barry K."/>
            <person name="Miller A.N."/>
            <person name="Grigoriev I.V."/>
            <person name="Debuchy R."/>
            <person name="Gladieux P."/>
            <person name="Thoren M.H."/>
            <person name="Johannesson H."/>
        </authorList>
    </citation>
    <scope>NUCLEOTIDE SEQUENCE</scope>
    <source>
        <strain evidence="5">CBS 958.72</strain>
    </source>
</reference>
<organism evidence="5 6">
    <name type="scientific">Lasiosphaeria ovina</name>
    <dbReference type="NCBI Taxonomy" id="92902"/>
    <lineage>
        <taxon>Eukaryota</taxon>
        <taxon>Fungi</taxon>
        <taxon>Dikarya</taxon>
        <taxon>Ascomycota</taxon>
        <taxon>Pezizomycotina</taxon>
        <taxon>Sordariomycetes</taxon>
        <taxon>Sordariomycetidae</taxon>
        <taxon>Sordariales</taxon>
        <taxon>Lasiosphaeriaceae</taxon>
        <taxon>Lasiosphaeria</taxon>
    </lineage>
</organism>
<dbReference type="Gene3D" id="3.40.50.300">
    <property type="entry name" value="P-loop containing nucleotide triphosphate hydrolases"/>
    <property type="match status" value="1"/>
</dbReference>
<sequence>MHLQERLEAFTRDSEDRTTRIKRNFANILESLDRKNAWQTELVKSARQNLYASTFGGGSSQDSNISNSAAAANQLDVFSSFLSASAKQDREDFIKRRTLETLNFPDLRDRYERISEAHQKTFDWVFHETNAQTRSMGEGWDNFANWLMSNKPLYWITGKPGPGKSTLMKYLSDDMHLQQYLKVWRSDKPVCISRFFFWNSGTTMQMSRIGLLQSLLYQNIGSFPDEIPRLFPDRWRYQGFFGYDARPWSWSQLSQAFQALVSDQNKMFFFLIDGLDEFDGDCQELAQFLLGVASTGSNVKFCVASRPWLVFEDAFQRRPSLRMEDLTLKDIRLFASEKLTGNIMFAQLRDHNHESADMLIEEVTQKSSGVFLWVPLVVKSLLEGLRDGDTVGDLQARLLLLPRDLESLFQKILGVLDAEYFEQGAKIFQTVRASHVPWRDISLENAKLMESEDNETAKQSRDNKSPLALLSLSFSSEDPQWAFSAKYGEPMSSSERNYRAETMRRRLNSRCKGLLEAPTFGSHGPEAKVQYLHRTVKDFLEEDRARTFLAAGSGAFDPHVALCAALLRHTKAISPSQDDEEASGMMAFSGLLQQFIVQCHWLEKQGRGDYVPFLDEMDRTTELILGYPDITEVPGTEMTLPHWTKRVDPYVGKTLRVDSVFDYAVVRSLTHYIRWKLDSGYSFTKNRHREYLLDCLRTSGNQTLLDLLDSTETSDSHGSGSSNPRSNLTPAILPQTQEIAPLGRPPYGGGAPLLGVPPRNVIPLGVQQQPAAKVTKKDHTFGIRTAVRGITDKFRLGRG</sequence>
<gene>
    <name evidence="5" type="ORF">B0T24DRAFT_621821</name>
</gene>
<feature type="domain" description="DUF7791" evidence="4">
    <location>
        <begin position="416"/>
        <end position="579"/>
    </location>
</feature>
<accession>A0AAE0N845</accession>
<comment type="caution">
    <text evidence="5">The sequence shown here is derived from an EMBL/GenBank/DDBJ whole genome shotgun (WGS) entry which is preliminary data.</text>
</comment>
<keyword evidence="6" id="KW-1185">Reference proteome</keyword>
<dbReference type="SUPFAM" id="SSF52540">
    <property type="entry name" value="P-loop containing nucleoside triphosphate hydrolases"/>
    <property type="match status" value="1"/>
</dbReference>
<evidence type="ECO:0008006" key="7">
    <source>
        <dbReference type="Google" id="ProtNLM"/>
    </source>
</evidence>
<feature type="region of interest" description="Disordered" evidence="2">
    <location>
        <begin position="710"/>
        <end position="729"/>
    </location>
</feature>
<dbReference type="InterPro" id="IPR056884">
    <property type="entry name" value="NPHP3-like_N"/>
</dbReference>
<evidence type="ECO:0000256" key="2">
    <source>
        <dbReference type="SAM" id="MobiDB-lite"/>
    </source>
</evidence>